<dbReference type="InterPro" id="IPR026341">
    <property type="entry name" value="T9SS_type_B"/>
</dbReference>
<dbReference type="AlphaFoldDB" id="A0A2Z4LTY7"/>
<dbReference type="Proteomes" id="UP000248536">
    <property type="component" value="Chromosome"/>
</dbReference>
<dbReference type="RefSeq" id="WP_239023260.1">
    <property type="nucleotide sequence ID" value="NZ_CP030104.1"/>
</dbReference>
<organism evidence="1 2">
    <name type="scientific">Flagellimonas maritima</name>
    <dbReference type="NCBI Taxonomy" id="1383885"/>
    <lineage>
        <taxon>Bacteria</taxon>
        <taxon>Pseudomonadati</taxon>
        <taxon>Bacteroidota</taxon>
        <taxon>Flavobacteriia</taxon>
        <taxon>Flavobacteriales</taxon>
        <taxon>Flavobacteriaceae</taxon>
        <taxon>Flagellimonas</taxon>
    </lineage>
</organism>
<dbReference type="NCBIfam" id="TIGR04131">
    <property type="entry name" value="Bac_Flav_CTERM"/>
    <property type="match status" value="1"/>
</dbReference>
<dbReference type="KEGG" id="spon:HME9304_02374"/>
<accession>A0A2Z4LTY7</accession>
<sequence>MFKNNQHRGLRVLGLMFMIFNLMSGQDAFHNFGNLQFHGNTSVGFHIDLIDDGVFDENLGLTGFYSENQLNISGTSNPVFNDIEIVTENGLYLNTWVGIKNNANFIIGNVLTDKSSSGSYLNFIDDAFFTGTGELTHVNGYAGATNKELITFPVGDGQQLRYLTLTSDAINSLARCAYYREDPNNSTSLGQQFDTANKEFDDLQISEFEFWRLESSQPSAITLTWNVSSNISLLTESTEGLLVVGWNKTENRWESLGNTSITGNLESGNITSNSFLPNDYEIVTLGGTESLLETFSVLELDNYFMTPNNDGTNDFLEIDGIENFPNNILNIYNRYGILVYSKLNYNNEFDGKSNQNAAISRNSGLAAGVYFYVLTLTDSKEKFQGYLYLSQ</sequence>
<reference evidence="1 2" key="1">
    <citation type="submission" date="2018-06" db="EMBL/GenBank/DDBJ databases">
        <title>Spongiibacterium sp. HME9304 Genome sequencing and assembly.</title>
        <authorList>
            <person name="Kang H."/>
            <person name="Kim H."/>
            <person name="Joh K."/>
        </authorList>
    </citation>
    <scope>NUCLEOTIDE SEQUENCE [LARGE SCALE GENOMIC DNA]</scope>
    <source>
        <strain evidence="1 2">HME9304</strain>
    </source>
</reference>
<proteinExistence type="predicted"/>
<name>A0A2Z4LTY7_9FLAO</name>
<dbReference type="Pfam" id="PF13585">
    <property type="entry name" value="CHU_C"/>
    <property type="match status" value="1"/>
</dbReference>
<keyword evidence="2" id="KW-1185">Reference proteome</keyword>
<evidence type="ECO:0000313" key="1">
    <source>
        <dbReference type="EMBL" id="AWX45361.1"/>
    </source>
</evidence>
<evidence type="ECO:0000313" key="2">
    <source>
        <dbReference type="Proteomes" id="UP000248536"/>
    </source>
</evidence>
<gene>
    <name evidence="1" type="ORF">HME9304_02374</name>
</gene>
<protein>
    <recommendedName>
        <fullName evidence="3">Gliding motility-associated C-terminal domain-containing protein</fullName>
    </recommendedName>
</protein>
<dbReference type="EMBL" id="CP030104">
    <property type="protein sequence ID" value="AWX45361.1"/>
    <property type="molecule type" value="Genomic_DNA"/>
</dbReference>
<evidence type="ECO:0008006" key="3">
    <source>
        <dbReference type="Google" id="ProtNLM"/>
    </source>
</evidence>